<proteinExistence type="predicted"/>
<dbReference type="AlphaFoldDB" id="A0A316FNI9"/>
<sequence>MKPKPESVDMAALDQAVRLVTEVCERALNGDLEARVPLISGSERATRIRTAINGLLDHVDAFVREAGAASAAASRDGSTGGS</sequence>
<dbReference type="Proteomes" id="UP000245697">
    <property type="component" value="Unassembled WGS sequence"/>
</dbReference>
<evidence type="ECO:0000313" key="2">
    <source>
        <dbReference type="Proteomes" id="UP000245697"/>
    </source>
</evidence>
<evidence type="ECO:0008006" key="3">
    <source>
        <dbReference type="Google" id="ProtNLM"/>
    </source>
</evidence>
<comment type="caution">
    <text evidence="1">The sequence shown here is derived from an EMBL/GenBank/DDBJ whole genome shotgun (WGS) entry which is preliminary data.</text>
</comment>
<protein>
    <recommendedName>
        <fullName evidence="3">HAMP domain-containing protein</fullName>
    </recommendedName>
</protein>
<accession>A0A316FNI9</accession>
<dbReference type="RefSeq" id="WP_146246207.1">
    <property type="nucleotide sequence ID" value="NZ_BONA01000006.1"/>
</dbReference>
<evidence type="ECO:0000313" key="1">
    <source>
        <dbReference type="EMBL" id="PWK50458.1"/>
    </source>
</evidence>
<reference evidence="1 2" key="1">
    <citation type="submission" date="2018-05" db="EMBL/GenBank/DDBJ databases">
        <title>Genomic Encyclopedia of Archaeal and Bacterial Type Strains, Phase II (KMG-II): from individual species to whole genera.</title>
        <authorList>
            <person name="Goeker M."/>
        </authorList>
    </citation>
    <scope>NUCLEOTIDE SEQUENCE [LARGE SCALE GENOMIC DNA]</scope>
    <source>
        <strain evidence="1 2">DSM 45184</strain>
    </source>
</reference>
<keyword evidence="2" id="KW-1185">Reference proteome</keyword>
<name>A0A316FNI9_9ACTN</name>
<dbReference type="EMBL" id="QGGR01000003">
    <property type="protein sequence ID" value="PWK50458.1"/>
    <property type="molecule type" value="Genomic_DNA"/>
</dbReference>
<organism evidence="1 2">
    <name type="scientific">Actinoplanes xinjiangensis</name>
    <dbReference type="NCBI Taxonomy" id="512350"/>
    <lineage>
        <taxon>Bacteria</taxon>
        <taxon>Bacillati</taxon>
        <taxon>Actinomycetota</taxon>
        <taxon>Actinomycetes</taxon>
        <taxon>Micromonosporales</taxon>
        <taxon>Micromonosporaceae</taxon>
        <taxon>Actinoplanes</taxon>
    </lineage>
</organism>
<gene>
    <name evidence="1" type="ORF">BC793_103343</name>
</gene>